<reference evidence="5 6" key="1">
    <citation type="submission" date="2024-02" db="EMBL/GenBank/DDBJ databases">
        <title>De novo assembly and annotation of 12 fungi associated with fruit tree decline syndrome in Ontario, Canada.</title>
        <authorList>
            <person name="Sulman M."/>
            <person name="Ellouze W."/>
            <person name="Ilyukhin E."/>
        </authorList>
    </citation>
    <scope>NUCLEOTIDE SEQUENCE [LARGE SCALE GENOMIC DNA]</scope>
    <source>
        <strain evidence="5 6">M1-105</strain>
    </source>
</reference>
<dbReference type="Gene3D" id="1.10.630.10">
    <property type="entry name" value="Cytochrome P450"/>
    <property type="match status" value="1"/>
</dbReference>
<dbReference type="InterPro" id="IPR050121">
    <property type="entry name" value="Cytochrome_P450_monoxygenase"/>
</dbReference>
<comment type="cofactor">
    <cofactor evidence="1">
        <name>heme</name>
        <dbReference type="ChEBI" id="CHEBI:30413"/>
    </cofactor>
</comment>
<evidence type="ECO:0000256" key="4">
    <source>
        <dbReference type="ARBA" id="ARBA00023004"/>
    </source>
</evidence>
<name>A0ABR3SGD3_9PEZI</name>
<protein>
    <recommendedName>
        <fullName evidence="7">Cytochrome P450</fullName>
    </recommendedName>
</protein>
<evidence type="ECO:0000256" key="1">
    <source>
        <dbReference type="ARBA" id="ARBA00001971"/>
    </source>
</evidence>
<dbReference type="InterPro" id="IPR002401">
    <property type="entry name" value="Cyt_P450_E_grp-I"/>
</dbReference>
<dbReference type="InterPro" id="IPR036396">
    <property type="entry name" value="Cyt_P450_sf"/>
</dbReference>
<sequence>MANRSVGDPTAFREIYKAGNKFPKAESYSVIQGRRPFDLTGERSEKVHSEQRKLVARAYSMDSMVYLEPKINAVVESLTKKLDRLCGQTIDLGDWLQFFAFGDVIGSVSFSREFGYVEAGDDQGVFQRIQNSMGSAAWLMHAGWFFRVHQRLQPLIGNWLACNDRNGYFHNVARREVFARMDRGGDNKDILGQLLTVQKEKPQLNNINISFMMTSNVFAGSDTTSIALRSIIYLLLTHPAAHERLMYELQERESEGSLSEPVTFQQAESWPYLQAVMHEALRLYSPAGFILDREVPPGGMTIGGRHIPGKIVVGTSAWVIHRLPEIWGPDVDEFKPERWLDGDKEADLNLSWLEIGKLIPTLMMRYKMRLADSAAMKEEYG</sequence>
<dbReference type="Pfam" id="PF00067">
    <property type="entry name" value="p450"/>
    <property type="match status" value="1"/>
</dbReference>
<keyword evidence="4" id="KW-0408">Iron</keyword>
<comment type="caution">
    <text evidence="5">The sequence shown here is derived from an EMBL/GenBank/DDBJ whole genome shotgun (WGS) entry which is preliminary data.</text>
</comment>
<dbReference type="PANTHER" id="PTHR24305:SF232">
    <property type="entry name" value="P450, PUTATIVE (EUROFUNG)-RELATED"/>
    <property type="match status" value="1"/>
</dbReference>
<evidence type="ECO:0000256" key="3">
    <source>
        <dbReference type="ARBA" id="ARBA00022723"/>
    </source>
</evidence>
<dbReference type="SUPFAM" id="SSF48264">
    <property type="entry name" value="Cytochrome P450"/>
    <property type="match status" value="1"/>
</dbReference>
<dbReference type="InterPro" id="IPR001128">
    <property type="entry name" value="Cyt_P450"/>
</dbReference>
<organism evidence="5 6">
    <name type="scientific">Neofusicoccum ribis</name>
    <dbReference type="NCBI Taxonomy" id="45134"/>
    <lineage>
        <taxon>Eukaryota</taxon>
        <taxon>Fungi</taxon>
        <taxon>Dikarya</taxon>
        <taxon>Ascomycota</taxon>
        <taxon>Pezizomycotina</taxon>
        <taxon>Dothideomycetes</taxon>
        <taxon>Dothideomycetes incertae sedis</taxon>
        <taxon>Botryosphaeriales</taxon>
        <taxon>Botryosphaeriaceae</taxon>
        <taxon>Neofusicoccum</taxon>
    </lineage>
</organism>
<evidence type="ECO:0000256" key="2">
    <source>
        <dbReference type="ARBA" id="ARBA00010617"/>
    </source>
</evidence>
<dbReference type="Proteomes" id="UP001521116">
    <property type="component" value="Unassembled WGS sequence"/>
</dbReference>
<evidence type="ECO:0008006" key="7">
    <source>
        <dbReference type="Google" id="ProtNLM"/>
    </source>
</evidence>
<dbReference type="PANTHER" id="PTHR24305">
    <property type="entry name" value="CYTOCHROME P450"/>
    <property type="match status" value="1"/>
</dbReference>
<evidence type="ECO:0000313" key="5">
    <source>
        <dbReference type="EMBL" id="KAL1619769.1"/>
    </source>
</evidence>
<evidence type="ECO:0000313" key="6">
    <source>
        <dbReference type="Proteomes" id="UP001521116"/>
    </source>
</evidence>
<keyword evidence="6" id="KW-1185">Reference proteome</keyword>
<gene>
    <name evidence="5" type="ORF">SLS56_009970</name>
</gene>
<keyword evidence="3" id="KW-0479">Metal-binding</keyword>
<dbReference type="PRINTS" id="PR00463">
    <property type="entry name" value="EP450I"/>
</dbReference>
<accession>A0ABR3SGD3</accession>
<comment type="similarity">
    <text evidence="2">Belongs to the cytochrome P450 family.</text>
</comment>
<dbReference type="EMBL" id="JAJVDC020000181">
    <property type="protein sequence ID" value="KAL1619769.1"/>
    <property type="molecule type" value="Genomic_DNA"/>
</dbReference>
<proteinExistence type="inferred from homology"/>